<dbReference type="GO" id="GO:0017136">
    <property type="term" value="F:histone deacetylase activity, NAD-dependent"/>
    <property type="evidence" value="ECO:0007669"/>
    <property type="project" value="TreeGrafter"/>
</dbReference>
<organism evidence="6 7">
    <name type="scientific">Microbulbifer donghaiensis</name>
    <dbReference type="NCBI Taxonomy" id="494016"/>
    <lineage>
        <taxon>Bacteria</taxon>
        <taxon>Pseudomonadati</taxon>
        <taxon>Pseudomonadota</taxon>
        <taxon>Gammaproteobacteria</taxon>
        <taxon>Cellvibrionales</taxon>
        <taxon>Microbulbiferaceae</taxon>
        <taxon>Microbulbifer</taxon>
    </lineage>
</organism>
<comment type="domain">
    <text evidence="3">2 residues (Tyr-92 and Arg-95) present in a large hydrophobic pocket are probably involved in substrate specificity. They are important for desuccinylation activity, but dispensable for deacetylation activity.</text>
</comment>
<dbReference type="AlphaFoldDB" id="A0A1M4ZPA8"/>
<evidence type="ECO:0000256" key="3">
    <source>
        <dbReference type="HAMAP-Rule" id="MF_01121"/>
    </source>
</evidence>
<feature type="binding site" evidence="3">
    <location>
        <position position="258"/>
    </location>
    <ligand>
        <name>NAD(+)</name>
        <dbReference type="ChEBI" id="CHEBI:57540"/>
    </ligand>
</feature>
<feature type="binding site" evidence="3">
    <location>
        <position position="92"/>
    </location>
    <ligand>
        <name>substrate</name>
    </ligand>
</feature>
<dbReference type="InterPro" id="IPR026591">
    <property type="entry name" value="Sirtuin_cat_small_dom_sf"/>
</dbReference>
<dbReference type="SUPFAM" id="SSF52467">
    <property type="entry name" value="DHS-like NAD/FAD-binding domain"/>
    <property type="match status" value="1"/>
</dbReference>
<comment type="catalytic activity">
    <reaction evidence="3">
        <text>N(6)-succinyl-L-lysyl-[protein] + NAD(+) + H2O = 2''-O-succinyl-ADP-D-ribose + nicotinamide + L-lysyl-[protein]</text>
        <dbReference type="Rhea" id="RHEA:47668"/>
        <dbReference type="Rhea" id="RHEA-COMP:9752"/>
        <dbReference type="Rhea" id="RHEA-COMP:11877"/>
        <dbReference type="ChEBI" id="CHEBI:15377"/>
        <dbReference type="ChEBI" id="CHEBI:17154"/>
        <dbReference type="ChEBI" id="CHEBI:29969"/>
        <dbReference type="ChEBI" id="CHEBI:57540"/>
        <dbReference type="ChEBI" id="CHEBI:87830"/>
        <dbReference type="ChEBI" id="CHEBI:87832"/>
    </reaction>
</comment>
<accession>A0A1M4ZPA8</accession>
<dbReference type="NCBIfam" id="NF001755">
    <property type="entry name" value="PRK00481.1-5"/>
    <property type="match status" value="1"/>
</dbReference>
<dbReference type="GO" id="GO:0005737">
    <property type="term" value="C:cytoplasm"/>
    <property type="evidence" value="ECO:0007669"/>
    <property type="project" value="UniProtKB-SubCell"/>
</dbReference>
<dbReference type="PROSITE" id="PS50305">
    <property type="entry name" value="SIRTUIN"/>
    <property type="match status" value="1"/>
</dbReference>
<feature type="binding site" evidence="3">
    <location>
        <begin position="214"/>
        <end position="216"/>
    </location>
    <ligand>
        <name>NAD(+)</name>
        <dbReference type="ChEBI" id="CHEBI:57540"/>
    </ligand>
</feature>
<dbReference type="PANTHER" id="PTHR11085:SF4">
    <property type="entry name" value="NAD-DEPENDENT PROTEIN DEACYLASE"/>
    <property type="match status" value="1"/>
</dbReference>
<evidence type="ECO:0000313" key="6">
    <source>
        <dbReference type="EMBL" id="SHF19838.1"/>
    </source>
</evidence>
<name>A0A1M4ZPA8_9GAMM</name>
<dbReference type="Pfam" id="PF02146">
    <property type="entry name" value="SIR2"/>
    <property type="match status" value="1"/>
</dbReference>
<comment type="function">
    <text evidence="3">NAD-dependent lysine deacetylase and desuccinylase that specifically removes acetyl and succinyl groups on target proteins. Modulates the activities of several proteins which are inactive in their acylated form.</text>
</comment>
<feature type="binding site" evidence="3">
    <location>
        <position position="95"/>
    </location>
    <ligand>
        <name>substrate</name>
    </ligand>
</feature>
<sequence>MDADYERTGMYLRGAPSPCLGRGVFFPSDPVISCAEKMKYQSIVVLTGAGISAESGIRTFRGADGLWENHRLEDVATPEAFIRDPQLVQRFYNERRRQLLSPDIAPNAAHRALAQLEQNFPGDFLLVTQNIDDLHERAGSRNLIHMHGELLKARCVISGELFPIRSDLGTEAVCDCCQRGGTLRPHVVWFGEMPLEMDRIYHTLGECDLFISVGTSGNVYPAAGFVECANMAGAHSVELNLERSSVGDAFAEHHHGPASEVVTAFVRALLQDTGSVTRDD</sequence>
<feature type="binding site" evidence="3">
    <location>
        <begin position="129"/>
        <end position="132"/>
    </location>
    <ligand>
        <name>NAD(+)</name>
        <dbReference type="ChEBI" id="CHEBI:57540"/>
    </ligand>
</feature>
<feature type="binding site" evidence="3">
    <location>
        <begin position="48"/>
        <end position="67"/>
    </location>
    <ligand>
        <name>NAD(+)</name>
        <dbReference type="ChEBI" id="CHEBI:57540"/>
    </ligand>
</feature>
<dbReference type="InterPro" id="IPR027546">
    <property type="entry name" value="Sirtuin_class_III"/>
</dbReference>
<feature type="binding site" evidence="3">
    <location>
        <position position="174"/>
    </location>
    <ligand>
        <name>Zn(2+)</name>
        <dbReference type="ChEBI" id="CHEBI:29105"/>
    </ligand>
</feature>
<keyword evidence="3" id="KW-0963">Cytoplasm</keyword>
<keyword evidence="7" id="KW-1185">Reference proteome</keyword>
<dbReference type="HAMAP" id="MF_01121">
    <property type="entry name" value="Sirtuin_ClassIII"/>
    <property type="match status" value="1"/>
</dbReference>
<dbReference type="Gene3D" id="3.40.50.1220">
    <property type="entry name" value="TPP-binding domain"/>
    <property type="match status" value="1"/>
</dbReference>
<keyword evidence="1" id="KW-0808">Transferase</keyword>
<dbReference type="InterPro" id="IPR026590">
    <property type="entry name" value="Ssirtuin_cat_dom"/>
</dbReference>
<protein>
    <recommendedName>
        <fullName evidence="3">NAD-dependent protein deacylase</fullName>
        <ecNumber evidence="3">2.3.1.286</ecNumber>
    </recommendedName>
    <alternativeName>
        <fullName evidence="3">Regulatory protein SIR2 homolog</fullName>
    </alternativeName>
</protein>
<dbReference type="EMBL" id="FQVA01000001">
    <property type="protein sequence ID" value="SHF19838.1"/>
    <property type="molecule type" value="Genomic_DNA"/>
</dbReference>
<comment type="cofactor">
    <cofactor evidence="3">
        <name>Zn(2+)</name>
        <dbReference type="ChEBI" id="CHEBI:29105"/>
    </cofactor>
    <text evidence="3">Binds 1 zinc ion per subunit.</text>
</comment>
<feature type="domain" description="Deacetylase sirtuin-type" evidence="5">
    <location>
        <begin position="27"/>
        <end position="272"/>
    </location>
</feature>
<keyword evidence="3" id="KW-0862">Zinc</keyword>
<dbReference type="GO" id="GO:0036055">
    <property type="term" value="F:protein-succinyllysine desuccinylase activity"/>
    <property type="evidence" value="ECO:0007669"/>
    <property type="project" value="UniProtKB-UniRule"/>
</dbReference>
<comment type="subcellular location">
    <subcellularLocation>
        <location evidence="3">Cytoplasm</location>
    </subcellularLocation>
</comment>
<feature type="binding site" evidence="3">
    <location>
        <position position="155"/>
    </location>
    <ligand>
        <name>Zn(2+)</name>
        <dbReference type="ChEBI" id="CHEBI:29105"/>
    </ligand>
</feature>
<dbReference type="PANTHER" id="PTHR11085">
    <property type="entry name" value="NAD-DEPENDENT PROTEIN DEACYLASE SIRTUIN-5, MITOCHONDRIAL-RELATED"/>
    <property type="match status" value="1"/>
</dbReference>
<keyword evidence="2 3" id="KW-0520">NAD</keyword>
<dbReference type="GO" id="GO:0008270">
    <property type="term" value="F:zinc ion binding"/>
    <property type="evidence" value="ECO:0007669"/>
    <property type="project" value="UniProtKB-UniRule"/>
</dbReference>
<dbReference type="InterPro" id="IPR003000">
    <property type="entry name" value="Sirtuin"/>
</dbReference>
<evidence type="ECO:0000256" key="1">
    <source>
        <dbReference type="ARBA" id="ARBA00022679"/>
    </source>
</evidence>
<feature type="binding site" evidence="3">
    <location>
        <begin position="240"/>
        <end position="242"/>
    </location>
    <ligand>
        <name>NAD(+)</name>
        <dbReference type="ChEBI" id="CHEBI:57540"/>
    </ligand>
</feature>
<dbReference type="Proteomes" id="UP000184170">
    <property type="component" value="Unassembled WGS sequence"/>
</dbReference>
<dbReference type="InterPro" id="IPR050134">
    <property type="entry name" value="NAD-dep_sirtuin_deacylases"/>
</dbReference>
<reference evidence="7" key="1">
    <citation type="submission" date="2016-11" db="EMBL/GenBank/DDBJ databases">
        <authorList>
            <person name="Varghese N."/>
            <person name="Submissions S."/>
        </authorList>
    </citation>
    <scope>NUCLEOTIDE SEQUENCE [LARGE SCALE GENOMIC DNA]</scope>
    <source>
        <strain evidence="7">CGMCC 1.7063</strain>
    </source>
</reference>
<feature type="active site" description="Proton acceptor" evidence="3">
    <location>
        <position position="147"/>
    </location>
</feature>
<dbReference type="Gene3D" id="3.30.1600.10">
    <property type="entry name" value="SIR2/SIRT2 'Small Domain"/>
    <property type="match status" value="1"/>
</dbReference>
<comment type="caution">
    <text evidence="3 4">Lacks conserved residue(s) required for the propagation of feature annotation.</text>
</comment>
<dbReference type="CDD" id="cd01412">
    <property type="entry name" value="SIRT5_Af1_CobB"/>
    <property type="match status" value="1"/>
</dbReference>
<comment type="catalytic activity">
    <reaction evidence="3">
        <text>N(6)-acetyl-L-lysyl-[protein] + NAD(+) + H2O = 2''-O-acetyl-ADP-D-ribose + nicotinamide + L-lysyl-[protein]</text>
        <dbReference type="Rhea" id="RHEA:43636"/>
        <dbReference type="Rhea" id="RHEA-COMP:9752"/>
        <dbReference type="Rhea" id="RHEA-COMP:10731"/>
        <dbReference type="ChEBI" id="CHEBI:15377"/>
        <dbReference type="ChEBI" id="CHEBI:17154"/>
        <dbReference type="ChEBI" id="CHEBI:29969"/>
        <dbReference type="ChEBI" id="CHEBI:57540"/>
        <dbReference type="ChEBI" id="CHEBI:61930"/>
        <dbReference type="ChEBI" id="CHEBI:83767"/>
        <dbReference type="EC" id="2.3.1.286"/>
    </reaction>
</comment>
<comment type="similarity">
    <text evidence="3">Belongs to the sirtuin family. Class III subfamily.</text>
</comment>
<dbReference type="GO" id="GO:0036054">
    <property type="term" value="F:protein-malonyllysine demalonylase activity"/>
    <property type="evidence" value="ECO:0007669"/>
    <property type="project" value="InterPro"/>
</dbReference>
<proteinExistence type="inferred from homology"/>
<dbReference type="InterPro" id="IPR029035">
    <property type="entry name" value="DHS-like_NAD/FAD-binding_dom"/>
</dbReference>
<dbReference type="EC" id="2.3.1.286" evidence="3"/>
<dbReference type="GO" id="GO:0070403">
    <property type="term" value="F:NAD+ binding"/>
    <property type="evidence" value="ECO:0007669"/>
    <property type="project" value="UniProtKB-UniRule"/>
</dbReference>
<evidence type="ECO:0000313" key="7">
    <source>
        <dbReference type="Proteomes" id="UP000184170"/>
    </source>
</evidence>
<gene>
    <name evidence="3" type="primary">cobB</name>
    <name evidence="6" type="ORF">SAMN04487965_1607</name>
</gene>
<evidence type="ECO:0000259" key="5">
    <source>
        <dbReference type="PROSITE" id="PS50305"/>
    </source>
</evidence>
<dbReference type="STRING" id="494016.SAMN04487965_1607"/>
<keyword evidence="3" id="KW-0479">Metal-binding</keyword>
<evidence type="ECO:0000256" key="4">
    <source>
        <dbReference type="PROSITE-ProRule" id="PRU00236"/>
    </source>
</evidence>
<evidence type="ECO:0000256" key="2">
    <source>
        <dbReference type="ARBA" id="ARBA00023027"/>
    </source>
</evidence>